<dbReference type="Pfam" id="PF13845">
    <property type="entry name" value="Septum_form"/>
    <property type="match status" value="1"/>
</dbReference>
<dbReference type="AlphaFoldDB" id="A0A919IXT5"/>
<evidence type="ECO:0000313" key="2">
    <source>
        <dbReference type="EMBL" id="GID70045.1"/>
    </source>
</evidence>
<dbReference type="EMBL" id="BOMH01000070">
    <property type="protein sequence ID" value="GID70045.1"/>
    <property type="molecule type" value="Genomic_DNA"/>
</dbReference>
<name>A0A919IXT5_9ACTN</name>
<reference evidence="2" key="1">
    <citation type="submission" date="2021-01" db="EMBL/GenBank/DDBJ databases">
        <title>Whole genome shotgun sequence of Actinoplanes cyaneus NBRC 14990.</title>
        <authorList>
            <person name="Komaki H."/>
            <person name="Tamura T."/>
        </authorList>
    </citation>
    <scope>NUCLEOTIDE SEQUENCE</scope>
    <source>
        <strain evidence="2">NBRC 14990</strain>
    </source>
</reference>
<dbReference type="Proteomes" id="UP000619479">
    <property type="component" value="Unassembled WGS sequence"/>
</dbReference>
<gene>
    <name evidence="2" type="ORF">Acy02nite_79260</name>
</gene>
<feature type="domain" description="Septum formation-related" evidence="1">
    <location>
        <begin position="80"/>
        <end position="306"/>
    </location>
</feature>
<evidence type="ECO:0000313" key="3">
    <source>
        <dbReference type="Proteomes" id="UP000619479"/>
    </source>
</evidence>
<organism evidence="2 3">
    <name type="scientific">Actinoplanes cyaneus</name>
    <dbReference type="NCBI Taxonomy" id="52696"/>
    <lineage>
        <taxon>Bacteria</taxon>
        <taxon>Bacillati</taxon>
        <taxon>Actinomycetota</taxon>
        <taxon>Actinomycetes</taxon>
        <taxon>Micromonosporales</taxon>
        <taxon>Micromonosporaceae</taxon>
        <taxon>Actinoplanes</taxon>
    </lineage>
</organism>
<sequence>MRNWRARFKDQGLRVRDRAARLRERHVRSGPWLGFDLAATLGVLLLVAAGCGNPGQIDGDLTNDWTAMAPATGFEPLAETCHLANFAAAGPRATYEEVDCTVRHRTETVFVGAYTGTAADAEQPPPETSAGARAAYATCDQKTSAYVGGPWRTARLWIGVTHPSPAAWTGGARWFRCEVLELDSIEDNGALVERQGSLRGVLTAGSDLELTCYAIKLGPGGAIDTMPPAGCGEKHNAEFAGVWDAPADASYPKGDTAWEEFHDGCRTVVARYTGVPDDKNLEFRTGVVSLPGNADVWSQGDRGVRCYLWLDGAELTTSLRGKGITALPVQYK</sequence>
<keyword evidence="3" id="KW-1185">Reference proteome</keyword>
<comment type="caution">
    <text evidence="2">The sequence shown here is derived from an EMBL/GenBank/DDBJ whole genome shotgun (WGS) entry which is preliminary data.</text>
</comment>
<evidence type="ECO:0000259" key="1">
    <source>
        <dbReference type="Pfam" id="PF13845"/>
    </source>
</evidence>
<dbReference type="InterPro" id="IPR026004">
    <property type="entry name" value="Septum_form"/>
</dbReference>
<proteinExistence type="predicted"/>
<accession>A0A919IXT5</accession>
<protein>
    <recommendedName>
        <fullName evidence="1">Septum formation-related domain-containing protein</fullName>
    </recommendedName>
</protein>